<evidence type="ECO:0000256" key="2">
    <source>
        <dbReference type="ARBA" id="ARBA00012836"/>
    </source>
</evidence>
<dbReference type="InterPro" id="IPR014729">
    <property type="entry name" value="Rossmann-like_a/b/a_fold"/>
</dbReference>
<keyword evidence="10" id="KW-0175">Coiled coil</keyword>
<dbReference type="Gene3D" id="3.40.50.620">
    <property type="entry name" value="HUPs"/>
    <property type="match status" value="1"/>
</dbReference>
<dbReference type="InterPro" id="IPR050132">
    <property type="entry name" value="Gln/Glu-tRNA_Ligase"/>
</dbReference>
<dbReference type="PANTHER" id="PTHR43097">
    <property type="entry name" value="GLUTAMINE-TRNA LIGASE"/>
    <property type="match status" value="1"/>
</dbReference>
<dbReference type="NCBIfam" id="TIGR00440">
    <property type="entry name" value="glnS"/>
    <property type="match status" value="1"/>
</dbReference>
<dbReference type="VEuPathDB" id="MicrosporidiaDB:NCER_100619"/>
<evidence type="ECO:0000256" key="3">
    <source>
        <dbReference type="ARBA" id="ARBA00022598"/>
    </source>
</evidence>
<dbReference type="SUPFAM" id="SSF52374">
    <property type="entry name" value="Nucleotidylyl transferase"/>
    <property type="match status" value="1"/>
</dbReference>
<dbReference type="InterPro" id="IPR020058">
    <property type="entry name" value="Glu/Gln-tRNA-synth_Ib_cat-dom"/>
</dbReference>
<dbReference type="PROSITE" id="PS00178">
    <property type="entry name" value="AA_TRNA_LIGASE_I"/>
    <property type="match status" value="1"/>
</dbReference>
<keyword evidence="7 9" id="KW-0030">Aminoacyl-tRNA synthetase</keyword>
<dbReference type="AlphaFoldDB" id="A0A0F9WHM0"/>
<dbReference type="Pfam" id="PF03950">
    <property type="entry name" value="tRNA-synt_1c_C"/>
    <property type="match status" value="1"/>
</dbReference>
<dbReference type="InterPro" id="IPR004514">
    <property type="entry name" value="Gln-tRNA-synth"/>
</dbReference>
<name>A0A0F9WHM0_9MICR</name>
<evidence type="ECO:0000256" key="6">
    <source>
        <dbReference type="ARBA" id="ARBA00022917"/>
    </source>
</evidence>
<comment type="similarity">
    <text evidence="1 9">Belongs to the class-I aminoacyl-tRNA synthetase family.</text>
</comment>
<dbReference type="VEuPathDB" id="MicrosporidiaDB:G9O61_00g005720"/>
<dbReference type="SUPFAM" id="SSF50715">
    <property type="entry name" value="Ribosomal protein L25-like"/>
    <property type="match status" value="1"/>
</dbReference>
<evidence type="ECO:0000313" key="14">
    <source>
        <dbReference type="EMBL" id="KKO76110.1"/>
    </source>
</evidence>
<comment type="catalytic activity">
    <reaction evidence="8">
        <text>tRNA(Gln) + L-glutamine + ATP = L-glutaminyl-tRNA(Gln) + AMP + diphosphate</text>
        <dbReference type="Rhea" id="RHEA:20121"/>
        <dbReference type="Rhea" id="RHEA-COMP:9662"/>
        <dbReference type="Rhea" id="RHEA-COMP:9681"/>
        <dbReference type="ChEBI" id="CHEBI:30616"/>
        <dbReference type="ChEBI" id="CHEBI:33019"/>
        <dbReference type="ChEBI" id="CHEBI:58359"/>
        <dbReference type="ChEBI" id="CHEBI:78442"/>
        <dbReference type="ChEBI" id="CHEBI:78521"/>
        <dbReference type="ChEBI" id="CHEBI:456215"/>
        <dbReference type="EC" id="6.1.1.18"/>
    </reaction>
</comment>
<dbReference type="EC" id="6.1.1.18" evidence="2"/>
<dbReference type="VEuPathDB" id="MicrosporidiaDB:AAJ76_7000109198"/>
<accession>A0A0F9WHM0</accession>
<dbReference type="InterPro" id="IPR049437">
    <property type="entry name" value="tRNA-synt_1c_C2"/>
</dbReference>
<organism evidence="14 15">
    <name type="scientific">Vairimorpha ceranae</name>
    <dbReference type="NCBI Taxonomy" id="40302"/>
    <lineage>
        <taxon>Eukaryota</taxon>
        <taxon>Fungi</taxon>
        <taxon>Fungi incertae sedis</taxon>
        <taxon>Microsporidia</taxon>
        <taxon>Nosematidae</taxon>
        <taxon>Vairimorpha</taxon>
    </lineage>
</organism>
<dbReference type="PRINTS" id="PR00987">
    <property type="entry name" value="TRNASYNTHGLU"/>
</dbReference>
<dbReference type="GO" id="GO:0006425">
    <property type="term" value="P:glutaminyl-tRNA aminoacylation"/>
    <property type="evidence" value="ECO:0007669"/>
    <property type="project" value="InterPro"/>
</dbReference>
<evidence type="ECO:0000256" key="9">
    <source>
        <dbReference type="RuleBase" id="RU363037"/>
    </source>
</evidence>
<evidence type="ECO:0000256" key="7">
    <source>
        <dbReference type="ARBA" id="ARBA00023146"/>
    </source>
</evidence>
<dbReference type="RefSeq" id="XP_024331852.1">
    <property type="nucleotide sequence ID" value="XM_024476254.1"/>
</dbReference>
<feature type="domain" description="tRNA synthetases class I (E and Q) anti-codon binding" evidence="13">
    <location>
        <begin position="608"/>
        <end position="678"/>
    </location>
</feature>
<dbReference type="GeneID" id="36321206"/>
<reference evidence="14 15" key="1">
    <citation type="journal article" date="2015" name="Environ. Microbiol.">
        <title>Genome analyses suggest the presence of polyploidy and recent human-driven expansions in eight global populations of the honeybee pathogen Nosema ceranae.</title>
        <authorList>
            <person name="Pelin A."/>
            <person name="Selman M."/>
            <person name="Aris-Brosou S."/>
            <person name="Farinelli L."/>
            <person name="Corradi N."/>
        </authorList>
    </citation>
    <scope>NUCLEOTIDE SEQUENCE [LARGE SCALE GENOMIC DNA]</scope>
    <source>
        <strain evidence="14 15">PA08 1199</strain>
    </source>
</reference>
<dbReference type="InterPro" id="IPR020059">
    <property type="entry name" value="Glu/Gln-tRNA-synth_Ib_codon-bd"/>
</dbReference>
<evidence type="ECO:0000256" key="4">
    <source>
        <dbReference type="ARBA" id="ARBA00022741"/>
    </source>
</evidence>
<gene>
    <name evidence="14" type="ORF">AAJ76_7000109198</name>
</gene>
<dbReference type="OMA" id="FAWRIMG"/>
<dbReference type="GO" id="GO:0004819">
    <property type="term" value="F:glutamine-tRNA ligase activity"/>
    <property type="evidence" value="ECO:0007669"/>
    <property type="project" value="UniProtKB-EC"/>
</dbReference>
<evidence type="ECO:0000256" key="10">
    <source>
        <dbReference type="SAM" id="Coils"/>
    </source>
</evidence>
<dbReference type="InterPro" id="IPR020056">
    <property type="entry name" value="Rbsml_bL25/Gln-tRNA_synth_N"/>
</dbReference>
<feature type="coiled-coil region" evidence="10">
    <location>
        <begin position="4"/>
        <end position="34"/>
    </location>
</feature>
<dbReference type="InterPro" id="IPR001412">
    <property type="entry name" value="aa-tRNA-synth_I_CS"/>
</dbReference>
<keyword evidence="5 9" id="KW-0067">ATP-binding</keyword>
<evidence type="ECO:0000259" key="13">
    <source>
        <dbReference type="Pfam" id="PF20974"/>
    </source>
</evidence>
<keyword evidence="6 9" id="KW-0648">Protein biosynthesis</keyword>
<evidence type="ECO:0000256" key="8">
    <source>
        <dbReference type="ARBA" id="ARBA00048270"/>
    </source>
</evidence>
<dbReference type="OrthoDB" id="10250478at2759"/>
<dbReference type="PANTHER" id="PTHR43097:SF4">
    <property type="entry name" value="GLUTAMINE--TRNA LIGASE"/>
    <property type="match status" value="1"/>
</dbReference>
<evidence type="ECO:0000313" key="15">
    <source>
        <dbReference type="Proteomes" id="UP000034350"/>
    </source>
</evidence>
<dbReference type="InterPro" id="IPR000924">
    <property type="entry name" value="Glu/Gln-tRNA-synth"/>
</dbReference>
<dbReference type="Pfam" id="PF20974">
    <property type="entry name" value="tRNA-synt_1c_C2"/>
    <property type="match status" value="1"/>
</dbReference>
<protein>
    <recommendedName>
        <fullName evidence="2">glutamine--tRNA ligase</fullName>
        <ecNumber evidence="2">6.1.1.18</ecNumber>
    </recommendedName>
</protein>
<dbReference type="SMR" id="A0A0F9WHM0"/>
<feature type="domain" description="Glutamyl/glutaminyl-tRNA synthetase class Ib catalytic" evidence="11">
    <location>
        <begin position="194"/>
        <end position="513"/>
    </location>
</feature>
<keyword evidence="4 9" id="KW-0547">Nucleotide-binding</keyword>
<dbReference type="GO" id="GO:0005829">
    <property type="term" value="C:cytosol"/>
    <property type="evidence" value="ECO:0007669"/>
    <property type="project" value="TreeGrafter"/>
</dbReference>
<dbReference type="EMBL" id="JPQZ01000007">
    <property type="protein sequence ID" value="KKO76110.1"/>
    <property type="molecule type" value="Genomic_DNA"/>
</dbReference>
<dbReference type="InterPro" id="IPR011035">
    <property type="entry name" value="Ribosomal_bL25/Gln-tRNA_synth"/>
</dbReference>
<evidence type="ECO:0000259" key="12">
    <source>
        <dbReference type="Pfam" id="PF03950"/>
    </source>
</evidence>
<dbReference type="Pfam" id="PF00749">
    <property type="entry name" value="tRNA-synt_1c"/>
    <property type="match status" value="1"/>
</dbReference>
<proteinExistence type="inferred from homology"/>
<feature type="domain" description="Glutamyl/glutaminyl-tRNA synthetase class Ib anti-codon binding" evidence="12">
    <location>
        <begin position="517"/>
        <end position="596"/>
    </location>
</feature>
<comment type="caution">
    <text evidence="14">The sequence shown here is derived from an EMBL/GenBank/DDBJ whole genome shotgun (WGS) entry which is preliminary data.</text>
</comment>
<evidence type="ECO:0000256" key="5">
    <source>
        <dbReference type="ARBA" id="ARBA00022840"/>
    </source>
</evidence>
<sequence length="695" mass="81524">MFDVESLLKKLNVSEDKKENILQKEQLKKNLETLYTNFDTDNKLLFTLACTAPKKIDILIFGILINENVIKNDATLRASMKFAIKNTDVTYEELKDFILKNTKSKEEVSEIINKACLSGKSKKEVYIILKNKLPFEDSKYLMDEVNKFEIDTSKSKKVKDWLEEGEVSMLHKPGDNPQLNEKILKDHLERTGGKVVTRFPPEPNGILHIGHAKAINLDFGYAEKYNGICYLRFDDTNPRNEEDYYFESIIEDVKWLGFEPYAITSSSKYFGDMCELAEKLILKDKAYICELSNEELKKRRRMLSEAFETDKDKSIEELGLILSPYRNREISENLKIFREMVEKKHKEGDYTLRFKMDIRSKNPMMFDLVGMRIIDCDHVVTKDKYNLYPSYEFALCVSDSLEDVTHSFCTREFFTRQESYKWLLDALEIYKPVQWEFSRLNISNTVLSKRKIVPLKKYGIELDDPRLYTIKGMRRRGIPPQAINNFVKSLGITYAETIIDNKKFESFIRDELNKTTQRVMCVMDPLKIYIRNAKEQEISIPNSNQKIIFKPYIYIEKSDFKMEDDDKDFLRFTPNQSVGLYMFGAIKFIKFDNDMIIAELTNETPKKFIHWVSCDSIKVTIRLYDPLFRSFNPEEGNYLDNINLDSLKTVVGYCDDRIKGCEVEDKFQFQRVGYFCVDPDTTPENIVFNRIITLI</sequence>
<dbReference type="Gene3D" id="2.40.240.10">
    <property type="entry name" value="Ribosomal Protein L25, Chain P"/>
    <property type="match status" value="2"/>
</dbReference>
<dbReference type="FunFam" id="3.40.50.620:FF:000037">
    <property type="entry name" value="Glutamine--tRNA ligase cytoplasmic"/>
    <property type="match status" value="1"/>
</dbReference>
<dbReference type="GO" id="GO:0005524">
    <property type="term" value="F:ATP binding"/>
    <property type="evidence" value="ECO:0007669"/>
    <property type="project" value="UniProtKB-KW"/>
</dbReference>
<keyword evidence="3 9" id="KW-0436">Ligase</keyword>
<evidence type="ECO:0000259" key="11">
    <source>
        <dbReference type="Pfam" id="PF00749"/>
    </source>
</evidence>
<evidence type="ECO:0000256" key="1">
    <source>
        <dbReference type="ARBA" id="ARBA00005594"/>
    </source>
</evidence>
<dbReference type="Proteomes" id="UP000034350">
    <property type="component" value="Unassembled WGS sequence"/>
</dbReference>
<keyword evidence="15" id="KW-1185">Reference proteome</keyword>